<feature type="region of interest" description="Disordered" evidence="10">
    <location>
        <begin position="65"/>
        <end position="107"/>
    </location>
</feature>
<proteinExistence type="predicted"/>
<dbReference type="InterPro" id="IPR008271">
    <property type="entry name" value="Ser/Thr_kinase_AS"/>
</dbReference>
<dbReference type="GO" id="GO:0004674">
    <property type="term" value="F:protein serine/threonine kinase activity"/>
    <property type="evidence" value="ECO:0007669"/>
    <property type="project" value="UniProtKB-KW"/>
</dbReference>
<evidence type="ECO:0000256" key="7">
    <source>
        <dbReference type="ARBA" id="ARBA00047899"/>
    </source>
</evidence>
<evidence type="ECO:0000313" key="14">
    <source>
        <dbReference type="Proteomes" id="UP000829354"/>
    </source>
</evidence>
<dbReference type="PROSITE" id="PS00107">
    <property type="entry name" value="PROTEIN_KINASE_ATP"/>
    <property type="match status" value="1"/>
</dbReference>
<dbReference type="Pfam" id="PF06653">
    <property type="entry name" value="Claudin_3"/>
    <property type="match status" value="1"/>
</dbReference>
<evidence type="ECO:0000256" key="5">
    <source>
        <dbReference type="ARBA" id="ARBA00022777"/>
    </source>
</evidence>
<evidence type="ECO:0000256" key="3">
    <source>
        <dbReference type="ARBA" id="ARBA00022679"/>
    </source>
</evidence>
<evidence type="ECO:0000256" key="1">
    <source>
        <dbReference type="ARBA" id="ARBA00012513"/>
    </source>
</evidence>
<dbReference type="InterPro" id="IPR011009">
    <property type="entry name" value="Kinase-like_dom_sf"/>
</dbReference>
<keyword evidence="14" id="KW-1185">Reference proteome</keyword>
<dbReference type="Pfam" id="PF10328">
    <property type="entry name" value="7TM_GPCR_Srx"/>
    <property type="match status" value="1"/>
</dbReference>
<keyword evidence="2" id="KW-0723">Serine/threonine-protein kinase</keyword>
<dbReference type="PANTHER" id="PTHR24346:SF49">
    <property type="entry name" value="NIM1 SERINE_THREONINE PROTEIN KINASE"/>
    <property type="match status" value="1"/>
</dbReference>
<dbReference type="Pfam" id="PF00069">
    <property type="entry name" value="Pkinase"/>
    <property type="match status" value="1"/>
</dbReference>
<dbReference type="SMART" id="SM00220">
    <property type="entry name" value="S_TKc"/>
    <property type="match status" value="1"/>
</dbReference>
<evidence type="ECO:0000313" key="13">
    <source>
        <dbReference type="EMBL" id="UMM20334.1"/>
    </source>
</evidence>
<evidence type="ECO:0000256" key="8">
    <source>
        <dbReference type="ARBA" id="ARBA00048679"/>
    </source>
</evidence>
<dbReference type="InterPro" id="IPR019430">
    <property type="entry name" value="7TM_GPCR_serpentine_rcpt_Srx"/>
</dbReference>
<dbReference type="PROSITE" id="PS00108">
    <property type="entry name" value="PROTEIN_KINASE_ST"/>
    <property type="match status" value="1"/>
</dbReference>
<dbReference type="InterPro" id="IPR000719">
    <property type="entry name" value="Prot_kinase_dom"/>
</dbReference>
<sequence length="708" mass="79463">MGQLIGWFAWSFAPLAQILLATNRITAVFMPHLHMKKYRFSPTNPKIIPSSSYVSAIPARVRDRSASTSRRVIRSDPPTCSSIAEDNVAEYNSEAESEASGDRRPEHVAARYVPTQRSDDGGYPNHHHHEAFNRTVSAVSLPVGKQLKDMSDKTMYERAIAQLDSDPLVHKEVALGRRIGFYRLGKELGAGNFSKVKLGVHQLTKEKVAVKIMDKAKMDQKAQKLLMREIESMEKMNHPNIIKLFECVETLTRVHLVVEYASGGELYTFVHERGKLSEADAKPFFAQIVSAVAHMHARNLVHRDIKAENVMFANPTTVKLVDFGFSCQVQRDQLLETFCGSPPYAAPELFRDKSYCGELVDVWALGVLLYFMLVGVTPFKGETVADMKVMIMDAKFQLPEYISLMAGELIKSMLRPDFEKRADIEYVKKNFWMRDCRFTKSYLSIKANVEIEDEAEKTAVNDKVWKIMTSFGITPEMLAENNLDKGPRDSIIGTYRIVQFQVQHEMAKAAKEKDTPPASSSTLSNEMVRKSHCGYGFFLIIALLLTLASVFTPGWRSYKGNGAPDIGLISRYCGNGVREVNQYDCKAYGRFQLPFEKATLAFMIIAIILEIVSLGCFVGLFSPRARLGMPAFSVTGLAFLSLFGAILVYGVRMQYKTMYLQSTSYELLANVYLGYSYWIAVIAAVFLLISCSLSGTLLGPTENTEHLH</sequence>
<reference evidence="13 14" key="1">
    <citation type="submission" date="2022-04" db="EMBL/GenBank/DDBJ databases">
        <title>Chromosome-level reference genomes for two strains of Caenorhabditis briggsae: an improved platform for comparative genomics.</title>
        <authorList>
            <person name="Stevens L."/>
            <person name="Andersen E."/>
        </authorList>
    </citation>
    <scope>NUCLEOTIDE SEQUENCE [LARGE SCALE GENOMIC DNA]</scope>
    <source>
        <strain evidence="13">VX34</strain>
        <tissue evidence="13">Whole-organism</tissue>
    </source>
</reference>
<feature type="binding site" evidence="9">
    <location>
        <position position="211"/>
    </location>
    <ligand>
        <name>ATP</name>
        <dbReference type="ChEBI" id="CHEBI:30616"/>
    </ligand>
</feature>
<keyword evidence="5" id="KW-0418">Kinase</keyword>
<evidence type="ECO:0000256" key="4">
    <source>
        <dbReference type="ARBA" id="ARBA00022741"/>
    </source>
</evidence>
<evidence type="ECO:0000256" key="2">
    <source>
        <dbReference type="ARBA" id="ARBA00022527"/>
    </source>
</evidence>
<feature type="transmembrane region" description="Helical" evidence="11">
    <location>
        <begin position="634"/>
        <end position="655"/>
    </location>
</feature>
<dbReference type="GO" id="GO:0005524">
    <property type="term" value="F:ATP binding"/>
    <property type="evidence" value="ECO:0007669"/>
    <property type="project" value="UniProtKB-UniRule"/>
</dbReference>
<dbReference type="AlphaFoldDB" id="A0AAE9EF82"/>
<comment type="catalytic activity">
    <reaction evidence="8">
        <text>L-seryl-[protein] + ATP = O-phospho-L-seryl-[protein] + ADP + H(+)</text>
        <dbReference type="Rhea" id="RHEA:17989"/>
        <dbReference type="Rhea" id="RHEA-COMP:9863"/>
        <dbReference type="Rhea" id="RHEA-COMP:11604"/>
        <dbReference type="ChEBI" id="CHEBI:15378"/>
        <dbReference type="ChEBI" id="CHEBI:29999"/>
        <dbReference type="ChEBI" id="CHEBI:30616"/>
        <dbReference type="ChEBI" id="CHEBI:83421"/>
        <dbReference type="ChEBI" id="CHEBI:456216"/>
        <dbReference type="EC" id="2.7.11.1"/>
    </reaction>
</comment>
<dbReference type="Gene3D" id="1.10.510.10">
    <property type="entry name" value="Transferase(Phosphotransferase) domain 1"/>
    <property type="match status" value="1"/>
</dbReference>
<keyword evidence="4 9" id="KW-0547">Nucleotide-binding</keyword>
<evidence type="ECO:0000256" key="6">
    <source>
        <dbReference type="ARBA" id="ARBA00022840"/>
    </source>
</evidence>
<dbReference type="FunFam" id="3.30.200.20:FF:000003">
    <property type="entry name" value="Non-specific serine/threonine protein kinase"/>
    <property type="match status" value="1"/>
</dbReference>
<feature type="transmembrane region" description="Helical" evidence="11">
    <location>
        <begin position="675"/>
        <end position="698"/>
    </location>
</feature>
<comment type="catalytic activity">
    <reaction evidence="7">
        <text>L-threonyl-[protein] + ATP = O-phospho-L-threonyl-[protein] + ADP + H(+)</text>
        <dbReference type="Rhea" id="RHEA:46608"/>
        <dbReference type="Rhea" id="RHEA-COMP:11060"/>
        <dbReference type="Rhea" id="RHEA-COMP:11605"/>
        <dbReference type="ChEBI" id="CHEBI:15378"/>
        <dbReference type="ChEBI" id="CHEBI:30013"/>
        <dbReference type="ChEBI" id="CHEBI:30616"/>
        <dbReference type="ChEBI" id="CHEBI:61977"/>
        <dbReference type="ChEBI" id="CHEBI:456216"/>
        <dbReference type="EC" id="2.7.11.1"/>
    </reaction>
</comment>
<evidence type="ECO:0000256" key="10">
    <source>
        <dbReference type="SAM" id="MobiDB-lite"/>
    </source>
</evidence>
<dbReference type="PANTHER" id="PTHR24346">
    <property type="entry name" value="MAP/MICROTUBULE AFFINITY-REGULATING KINASE"/>
    <property type="match status" value="1"/>
</dbReference>
<accession>A0AAE9EF82</accession>
<keyword evidence="11" id="KW-1133">Transmembrane helix</keyword>
<keyword evidence="11" id="KW-0812">Transmembrane</keyword>
<dbReference type="FunFam" id="1.10.510.10:FF:001477">
    <property type="entry name" value="Protein CBG16284"/>
    <property type="match status" value="1"/>
</dbReference>
<feature type="transmembrane region" description="Helical" evidence="11">
    <location>
        <begin position="600"/>
        <end position="622"/>
    </location>
</feature>
<dbReference type="PROSITE" id="PS50011">
    <property type="entry name" value="PROTEIN_KINASE_DOM"/>
    <property type="match status" value="1"/>
</dbReference>
<gene>
    <name evidence="13" type="ORF">L5515_015643</name>
</gene>
<dbReference type="EC" id="2.7.11.1" evidence="1"/>
<evidence type="ECO:0000256" key="9">
    <source>
        <dbReference type="PROSITE-ProRule" id="PRU10141"/>
    </source>
</evidence>
<protein>
    <recommendedName>
        <fullName evidence="1">non-specific serine/threonine protein kinase</fullName>
        <ecNumber evidence="1">2.7.11.1</ecNumber>
    </recommendedName>
</protein>
<dbReference type="SUPFAM" id="SSF56112">
    <property type="entry name" value="Protein kinase-like (PK-like)"/>
    <property type="match status" value="1"/>
</dbReference>
<dbReference type="EMBL" id="CP092621">
    <property type="protein sequence ID" value="UMM20334.1"/>
    <property type="molecule type" value="Genomic_DNA"/>
</dbReference>
<dbReference type="InterPro" id="IPR017441">
    <property type="entry name" value="Protein_kinase_ATP_BS"/>
</dbReference>
<evidence type="ECO:0000256" key="11">
    <source>
        <dbReference type="SAM" id="Phobius"/>
    </source>
</evidence>
<name>A0AAE9EF82_CAEBR</name>
<keyword evidence="11" id="KW-0472">Membrane</keyword>
<dbReference type="InterPro" id="IPR009545">
    <property type="entry name" value="Claudin-like"/>
</dbReference>
<evidence type="ECO:0000259" key="12">
    <source>
        <dbReference type="PROSITE" id="PS50011"/>
    </source>
</evidence>
<dbReference type="Proteomes" id="UP000829354">
    <property type="component" value="Chromosome II"/>
</dbReference>
<feature type="transmembrane region" description="Helical" evidence="11">
    <location>
        <begin position="362"/>
        <end position="379"/>
    </location>
</feature>
<feature type="transmembrane region" description="Helical" evidence="11">
    <location>
        <begin position="533"/>
        <end position="551"/>
    </location>
</feature>
<keyword evidence="3" id="KW-0808">Transferase</keyword>
<keyword evidence="6 9" id="KW-0067">ATP-binding</keyword>
<feature type="domain" description="Protein kinase" evidence="12">
    <location>
        <begin position="182"/>
        <end position="433"/>
    </location>
</feature>
<organism evidence="13 14">
    <name type="scientific">Caenorhabditis briggsae</name>
    <dbReference type="NCBI Taxonomy" id="6238"/>
    <lineage>
        <taxon>Eukaryota</taxon>
        <taxon>Metazoa</taxon>
        <taxon>Ecdysozoa</taxon>
        <taxon>Nematoda</taxon>
        <taxon>Chromadorea</taxon>
        <taxon>Rhabditida</taxon>
        <taxon>Rhabditina</taxon>
        <taxon>Rhabditomorpha</taxon>
        <taxon>Rhabditoidea</taxon>
        <taxon>Rhabditidae</taxon>
        <taxon>Peloderinae</taxon>
        <taxon>Caenorhabditis</taxon>
    </lineage>
</organism>
<dbReference type="Gene3D" id="1.20.140.150">
    <property type="match status" value="1"/>
</dbReference>